<evidence type="ECO:0000313" key="1">
    <source>
        <dbReference type="EMBL" id="KAK4310535.1"/>
    </source>
</evidence>
<organism evidence="1 2">
    <name type="scientific">Petrolisthes manimaculis</name>
    <dbReference type="NCBI Taxonomy" id="1843537"/>
    <lineage>
        <taxon>Eukaryota</taxon>
        <taxon>Metazoa</taxon>
        <taxon>Ecdysozoa</taxon>
        <taxon>Arthropoda</taxon>
        <taxon>Crustacea</taxon>
        <taxon>Multicrustacea</taxon>
        <taxon>Malacostraca</taxon>
        <taxon>Eumalacostraca</taxon>
        <taxon>Eucarida</taxon>
        <taxon>Decapoda</taxon>
        <taxon>Pleocyemata</taxon>
        <taxon>Anomura</taxon>
        <taxon>Galatheoidea</taxon>
        <taxon>Porcellanidae</taxon>
        <taxon>Petrolisthes</taxon>
    </lineage>
</organism>
<reference evidence="1" key="1">
    <citation type="submission" date="2023-11" db="EMBL/GenBank/DDBJ databases">
        <title>Genome assemblies of two species of porcelain crab, Petrolisthes cinctipes and Petrolisthes manimaculis (Anomura: Porcellanidae).</title>
        <authorList>
            <person name="Angst P."/>
        </authorList>
    </citation>
    <scope>NUCLEOTIDE SEQUENCE</scope>
    <source>
        <strain evidence="1">PB745_02</strain>
        <tissue evidence="1">Gill</tissue>
    </source>
</reference>
<dbReference type="Proteomes" id="UP001292094">
    <property type="component" value="Unassembled WGS sequence"/>
</dbReference>
<accession>A0AAE1U8X2</accession>
<name>A0AAE1U8X2_9EUCA</name>
<evidence type="ECO:0000313" key="2">
    <source>
        <dbReference type="Proteomes" id="UP001292094"/>
    </source>
</evidence>
<comment type="caution">
    <text evidence="1">The sequence shown here is derived from an EMBL/GenBank/DDBJ whole genome shotgun (WGS) entry which is preliminary data.</text>
</comment>
<protein>
    <submittedName>
        <fullName evidence="1">Uncharacterized protein</fullName>
    </submittedName>
</protein>
<dbReference type="EMBL" id="JAWZYT010001627">
    <property type="protein sequence ID" value="KAK4310535.1"/>
    <property type="molecule type" value="Genomic_DNA"/>
</dbReference>
<sequence>MMVVVAAAVYTQLRHTAASRLPPPSSHCLYSPLQYSAVRWNEEPYSSPPPPPSSSYPLNCCGPLAWLGPRGQLSCPARGLRGDVYGPCRILDRAMREAIALPPRFCDVQSVREVHLCVMATQVLL</sequence>
<proteinExistence type="predicted"/>
<keyword evidence="2" id="KW-1185">Reference proteome</keyword>
<dbReference type="AlphaFoldDB" id="A0AAE1U8X2"/>
<gene>
    <name evidence="1" type="ORF">Pmani_017892</name>
</gene>